<feature type="signal peptide" evidence="2">
    <location>
        <begin position="1"/>
        <end position="31"/>
    </location>
</feature>
<feature type="domain" description="Polysaccharide export protein N-terminal" evidence="3">
    <location>
        <begin position="58"/>
        <end position="128"/>
    </location>
</feature>
<keyword evidence="1 2" id="KW-0732">Signal</keyword>
<feature type="chain" id="PRO_5047053712" description="Polysaccharide export protein N-terminal domain-containing protein" evidence="2">
    <location>
        <begin position="32"/>
        <end position="262"/>
    </location>
</feature>
<evidence type="ECO:0000313" key="4">
    <source>
        <dbReference type="EMBL" id="MBP3959245.1"/>
    </source>
</evidence>
<dbReference type="PANTHER" id="PTHR33619">
    <property type="entry name" value="POLYSACCHARIDE EXPORT PROTEIN GFCE-RELATED"/>
    <property type="match status" value="1"/>
</dbReference>
<dbReference type="Proteomes" id="UP000676565">
    <property type="component" value="Unassembled WGS sequence"/>
</dbReference>
<proteinExistence type="predicted"/>
<dbReference type="RefSeq" id="WP_210659845.1">
    <property type="nucleotide sequence ID" value="NZ_JAGKQQ010000001.1"/>
</dbReference>
<dbReference type="InterPro" id="IPR049712">
    <property type="entry name" value="Poly_export"/>
</dbReference>
<dbReference type="EMBL" id="JAGKQQ010000001">
    <property type="protein sequence ID" value="MBP3959245.1"/>
    <property type="molecule type" value="Genomic_DNA"/>
</dbReference>
<dbReference type="InterPro" id="IPR003715">
    <property type="entry name" value="Poly_export_N"/>
</dbReference>
<comment type="caution">
    <text evidence="4">The sequence shown here is derived from an EMBL/GenBank/DDBJ whole genome shotgun (WGS) entry which is preliminary data.</text>
</comment>
<evidence type="ECO:0000313" key="5">
    <source>
        <dbReference type="Proteomes" id="UP000676565"/>
    </source>
</evidence>
<evidence type="ECO:0000259" key="3">
    <source>
        <dbReference type="Pfam" id="PF02563"/>
    </source>
</evidence>
<sequence>MEVRTATAGSNRRTCASTARSALAFALLVLAGCADVQFLRRTCPTPPDPKLAAERPAPSAAYQVGCPDVLEVTFLDHPAWDAVAVVDVDGLLPLERPGSTRADGRTLAEIRDELAALAGCDPERVTVSLAAARSARVVVYGPIRGRARIVPYQGPEPVLDFLKRIGGLPPGSKLSQVYVVRPNVAAATRPQVFRVDVPAVLVDGNQRTNVTLRGDDQIYVGETKQSSLSRLMPDWLGTVYRRVTGLLPDDWWPFSKSRSLLE</sequence>
<gene>
    <name evidence="4" type="ORF">J8F10_28710</name>
</gene>
<dbReference type="PANTHER" id="PTHR33619:SF3">
    <property type="entry name" value="POLYSACCHARIDE EXPORT PROTEIN GFCE-RELATED"/>
    <property type="match status" value="1"/>
</dbReference>
<dbReference type="Gene3D" id="3.10.560.10">
    <property type="entry name" value="Outer membrane lipoprotein wza domain like"/>
    <property type="match status" value="1"/>
</dbReference>
<dbReference type="Pfam" id="PF02563">
    <property type="entry name" value="Poly_export"/>
    <property type="match status" value="1"/>
</dbReference>
<keyword evidence="5" id="KW-1185">Reference proteome</keyword>
<accession>A0ABS5BZU0</accession>
<evidence type="ECO:0000256" key="2">
    <source>
        <dbReference type="SAM" id="SignalP"/>
    </source>
</evidence>
<organism evidence="4 5">
    <name type="scientific">Gemmata palustris</name>
    <dbReference type="NCBI Taxonomy" id="2822762"/>
    <lineage>
        <taxon>Bacteria</taxon>
        <taxon>Pseudomonadati</taxon>
        <taxon>Planctomycetota</taxon>
        <taxon>Planctomycetia</taxon>
        <taxon>Gemmatales</taxon>
        <taxon>Gemmataceae</taxon>
        <taxon>Gemmata</taxon>
    </lineage>
</organism>
<dbReference type="PROSITE" id="PS51257">
    <property type="entry name" value="PROKAR_LIPOPROTEIN"/>
    <property type="match status" value="1"/>
</dbReference>
<name>A0ABS5BZU0_9BACT</name>
<reference evidence="4 5" key="1">
    <citation type="submission" date="2021-04" db="EMBL/GenBank/DDBJ databases">
        <authorList>
            <person name="Ivanova A."/>
        </authorList>
    </citation>
    <scope>NUCLEOTIDE SEQUENCE [LARGE SCALE GENOMIC DNA]</scope>
    <source>
        <strain evidence="4 5">G18</strain>
    </source>
</reference>
<evidence type="ECO:0000256" key="1">
    <source>
        <dbReference type="ARBA" id="ARBA00022729"/>
    </source>
</evidence>
<protein>
    <recommendedName>
        <fullName evidence="3">Polysaccharide export protein N-terminal domain-containing protein</fullName>
    </recommendedName>
</protein>